<accession>A0A2P2KRN1</accession>
<dbReference type="AlphaFoldDB" id="A0A2P2KRN1"/>
<evidence type="ECO:0000313" key="2">
    <source>
        <dbReference type="EMBL" id="MBX08381.1"/>
    </source>
</evidence>
<evidence type="ECO:0000256" key="1">
    <source>
        <dbReference type="SAM" id="Phobius"/>
    </source>
</evidence>
<dbReference type="EMBL" id="GGEC01027897">
    <property type="protein sequence ID" value="MBX08381.1"/>
    <property type="molecule type" value="Transcribed_RNA"/>
</dbReference>
<feature type="transmembrane region" description="Helical" evidence="1">
    <location>
        <begin position="30"/>
        <end position="54"/>
    </location>
</feature>
<keyword evidence="1" id="KW-0472">Membrane</keyword>
<sequence length="61" mass="7032">MRTDNKSLKIFIRFLVSYSIFSATKQRKSLLLLLFGQWTWEIVLTAMQTILGVLRAGKGLK</sequence>
<name>A0A2P2KRN1_RHIMU</name>
<reference evidence="2" key="1">
    <citation type="submission" date="2018-02" db="EMBL/GenBank/DDBJ databases">
        <title>Rhizophora mucronata_Transcriptome.</title>
        <authorList>
            <person name="Meera S.P."/>
            <person name="Sreeshan A."/>
            <person name="Augustine A."/>
        </authorList>
    </citation>
    <scope>NUCLEOTIDE SEQUENCE</scope>
    <source>
        <tissue evidence="2">Leaf</tissue>
    </source>
</reference>
<keyword evidence="1" id="KW-0812">Transmembrane</keyword>
<keyword evidence="1" id="KW-1133">Transmembrane helix</keyword>
<protein>
    <submittedName>
        <fullName evidence="2">Uncharacterized protein</fullName>
    </submittedName>
</protein>
<organism evidence="2">
    <name type="scientific">Rhizophora mucronata</name>
    <name type="common">Asiatic mangrove</name>
    <dbReference type="NCBI Taxonomy" id="61149"/>
    <lineage>
        <taxon>Eukaryota</taxon>
        <taxon>Viridiplantae</taxon>
        <taxon>Streptophyta</taxon>
        <taxon>Embryophyta</taxon>
        <taxon>Tracheophyta</taxon>
        <taxon>Spermatophyta</taxon>
        <taxon>Magnoliopsida</taxon>
        <taxon>eudicotyledons</taxon>
        <taxon>Gunneridae</taxon>
        <taxon>Pentapetalae</taxon>
        <taxon>rosids</taxon>
        <taxon>fabids</taxon>
        <taxon>Malpighiales</taxon>
        <taxon>Rhizophoraceae</taxon>
        <taxon>Rhizophora</taxon>
    </lineage>
</organism>
<proteinExistence type="predicted"/>